<proteinExistence type="predicted"/>
<protein>
    <submittedName>
        <fullName evidence="1">Putative fimbrial outer membrane usher protein</fullName>
    </submittedName>
</protein>
<name>A0A485CAC0_KLUCR</name>
<sequence length="36" mass="4041">MILGDSSTKGDAFDTLKVRGLRLYTDKRMYSSSVNN</sequence>
<dbReference type="AlphaFoldDB" id="A0A485CAC0"/>
<reference evidence="1 2" key="1">
    <citation type="submission" date="2019-03" db="EMBL/GenBank/DDBJ databases">
        <authorList>
            <consortium name="Pathogen Informatics"/>
        </authorList>
    </citation>
    <scope>NUCLEOTIDE SEQUENCE [LARGE SCALE GENOMIC DNA]</scope>
    <source>
        <strain evidence="1 2">NCTC12993</strain>
    </source>
</reference>
<evidence type="ECO:0000313" key="2">
    <source>
        <dbReference type="Proteomes" id="UP000401081"/>
    </source>
</evidence>
<dbReference type="EMBL" id="CAADJD010000025">
    <property type="protein sequence ID" value="VFS82003.1"/>
    <property type="molecule type" value="Genomic_DNA"/>
</dbReference>
<accession>A0A485CAC0</accession>
<organism evidence="1 2">
    <name type="scientific">Kluyvera cryocrescens</name>
    <name type="common">Kluyvera citrophila</name>
    <dbReference type="NCBI Taxonomy" id="580"/>
    <lineage>
        <taxon>Bacteria</taxon>
        <taxon>Pseudomonadati</taxon>
        <taxon>Pseudomonadota</taxon>
        <taxon>Gammaproteobacteria</taxon>
        <taxon>Enterobacterales</taxon>
        <taxon>Enterobacteriaceae</taxon>
        <taxon>Kluyvera</taxon>
    </lineage>
</organism>
<keyword evidence="2" id="KW-1185">Reference proteome</keyword>
<evidence type="ECO:0000313" key="1">
    <source>
        <dbReference type="EMBL" id="VFS82003.1"/>
    </source>
</evidence>
<gene>
    <name evidence="1" type="ORF">NCTC12993_06132</name>
</gene>
<dbReference type="Proteomes" id="UP000401081">
    <property type="component" value="Unassembled WGS sequence"/>
</dbReference>